<dbReference type="Pfam" id="PF13692">
    <property type="entry name" value="Glyco_trans_1_4"/>
    <property type="match status" value="1"/>
</dbReference>
<dbReference type="SUPFAM" id="SSF53756">
    <property type="entry name" value="UDP-Glycosyltransferase/glycogen phosphorylase"/>
    <property type="match status" value="1"/>
</dbReference>
<protein>
    <submittedName>
        <fullName evidence="3">Glycosyltransferase involved in cell wall biosynthesis</fullName>
    </submittedName>
</protein>
<evidence type="ECO:0000256" key="1">
    <source>
        <dbReference type="ARBA" id="ARBA00022676"/>
    </source>
</evidence>
<sequence length="808" mass="87913">MTVNDATLQDRRRLVVLDPGFEHLHAHHATVNAGIARAGAAAGREVLIVAGRRLTPEARRVCAQAGAQVTPYWRTPGYPQDADRLATDEHERLAELFAAEIEALLDSGYVGPDDDLHLHTGYSFHLEGLARALARLASVLRGRVVVSLMFHPGLYAGRADGEPEMLDAREHSRYRRALDTLAGTTAVELRLATSCRAYQRAYGGLWTRGPVRVHPAIVLDGASAGRGAPRGRRQRVLLYLGGPKENKGLSFSAQVGALAAPRFPDLEFVFHFNTGFPGSAAFRAAVARLRAAGETHGNVSVIEQRLEGDAYRDLVASCDAACLFYDPQEYRFKTSGVLWDLLGVPGLRWVVSGGTWLADELAELGLPREEVRFGNSEAAVQAIAALQPAAKPASGGADDGYLQLLRRPYGEWLLEQTARPPATMPAPRGVLPRVLRHAVGAAAHRRRILVVRTGYGHFSPLSGPGGFVQPLRDMGHLVDEWLIPLGHQSAWDLRPGGLGETMLRRCQARVRSYQGNAMPYETRLQGVLGDYDVVHFVDGEHAGLLTALARLNGLQGPRLVATFHQPSAICADLVQRPDFLSGFDRLHLMAPDQRDFFAAHVDESRLRIVPHGLAPELLDFGSAPLDEPADVELEEALARFGTRTVILCVGGWLRDYPAFVATADLMRERTDCVFVAVSKGLSLDAAGRPNLVVLNRGVSDETLHALYRRASLLLLPLSAAAANNAILESLAHGLPIVTTDLPATRFYTRGLAEYCAHRPAEYAQGVGRMLRRLDGARGDPQAARSRSVAADLSWPCVAERMDAELYEA</sequence>
<dbReference type="PANTHER" id="PTHR12526">
    <property type="entry name" value="GLYCOSYLTRANSFERASE"/>
    <property type="match status" value="1"/>
</dbReference>
<reference evidence="3 4" key="1">
    <citation type="submission" date="2019-03" db="EMBL/GenBank/DDBJ databases">
        <title>Genomic Encyclopedia of Type Strains, Phase IV (KMG-IV): sequencing the most valuable type-strain genomes for metagenomic binning, comparative biology and taxonomic classification.</title>
        <authorList>
            <person name="Goeker M."/>
        </authorList>
    </citation>
    <scope>NUCLEOTIDE SEQUENCE [LARGE SCALE GENOMIC DNA]</scope>
    <source>
        <strain evidence="3 4">DSM 1709</strain>
    </source>
</reference>
<proteinExistence type="predicted"/>
<keyword evidence="1" id="KW-0328">Glycosyltransferase</keyword>
<evidence type="ECO:0000313" key="4">
    <source>
        <dbReference type="Proteomes" id="UP000295106"/>
    </source>
</evidence>
<evidence type="ECO:0000256" key="2">
    <source>
        <dbReference type="ARBA" id="ARBA00022679"/>
    </source>
</evidence>
<dbReference type="Proteomes" id="UP000295106">
    <property type="component" value="Unassembled WGS sequence"/>
</dbReference>
<accession>A0A4R2MSU3</accession>
<dbReference type="PANTHER" id="PTHR12526:SF510">
    <property type="entry name" value="D-INOSITOL 3-PHOSPHATE GLYCOSYLTRANSFERASE"/>
    <property type="match status" value="1"/>
</dbReference>
<gene>
    <name evidence="3" type="ORF">EV684_10695</name>
</gene>
<dbReference type="GO" id="GO:0016757">
    <property type="term" value="F:glycosyltransferase activity"/>
    <property type="evidence" value="ECO:0007669"/>
    <property type="project" value="UniProtKB-KW"/>
</dbReference>
<dbReference type="AlphaFoldDB" id="A0A4R2MSU3"/>
<dbReference type="Gene3D" id="3.40.50.2000">
    <property type="entry name" value="Glycogen Phosphorylase B"/>
    <property type="match status" value="2"/>
</dbReference>
<organism evidence="3 4">
    <name type="scientific">Rubrivivax gelatinosus</name>
    <name type="common">Rhodocyclus gelatinosus</name>
    <name type="synonym">Rhodopseudomonas gelatinosa</name>
    <dbReference type="NCBI Taxonomy" id="28068"/>
    <lineage>
        <taxon>Bacteria</taxon>
        <taxon>Pseudomonadati</taxon>
        <taxon>Pseudomonadota</taxon>
        <taxon>Betaproteobacteria</taxon>
        <taxon>Burkholderiales</taxon>
        <taxon>Sphaerotilaceae</taxon>
        <taxon>Rubrivivax</taxon>
    </lineage>
</organism>
<comment type="caution">
    <text evidence="3">The sequence shown here is derived from an EMBL/GenBank/DDBJ whole genome shotgun (WGS) entry which is preliminary data.</text>
</comment>
<dbReference type="RefSeq" id="WP_200222367.1">
    <property type="nucleotide sequence ID" value="NZ_NRRI01000018.1"/>
</dbReference>
<dbReference type="EMBL" id="SLXD01000006">
    <property type="protein sequence ID" value="TCP02533.1"/>
    <property type="molecule type" value="Genomic_DNA"/>
</dbReference>
<keyword evidence="2 3" id="KW-0808">Transferase</keyword>
<evidence type="ECO:0000313" key="3">
    <source>
        <dbReference type="EMBL" id="TCP02533.1"/>
    </source>
</evidence>
<name>A0A4R2MSU3_RUBGE</name>